<accession>A0A0V1N7C6</accession>
<sequence length="112" mass="12733">MVENVNAYYGDSYIGEDKRPAPSWELAGYKLTAALVSVEKRWLDVLSIVYRQWLGVSGDTTADSLVCRCRFPMNRVGRNFGLSYLNALIETRWSPLVIGAWGWGKPAWSVWE</sequence>
<name>A0A0V1N7C6_9BILA</name>
<gene>
    <name evidence="1" type="ORF">T10_9634</name>
</gene>
<organism evidence="1 2">
    <name type="scientific">Trichinella papuae</name>
    <dbReference type="NCBI Taxonomy" id="268474"/>
    <lineage>
        <taxon>Eukaryota</taxon>
        <taxon>Metazoa</taxon>
        <taxon>Ecdysozoa</taxon>
        <taxon>Nematoda</taxon>
        <taxon>Enoplea</taxon>
        <taxon>Dorylaimia</taxon>
        <taxon>Trichinellida</taxon>
        <taxon>Trichinellidae</taxon>
        <taxon>Trichinella</taxon>
    </lineage>
</organism>
<protein>
    <submittedName>
        <fullName evidence="1">Uncharacterized protein</fullName>
    </submittedName>
</protein>
<evidence type="ECO:0000313" key="1">
    <source>
        <dbReference type="EMBL" id="KRZ79911.1"/>
    </source>
</evidence>
<keyword evidence="2" id="KW-1185">Reference proteome</keyword>
<evidence type="ECO:0000313" key="2">
    <source>
        <dbReference type="Proteomes" id="UP000054843"/>
    </source>
</evidence>
<proteinExistence type="predicted"/>
<dbReference type="Proteomes" id="UP000054843">
    <property type="component" value="Unassembled WGS sequence"/>
</dbReference>
<comment type="caution">
    <text evidence="1">The sequence shown here is derived from an EMBL/GenBank/DDBJ whole genome shotgun (WGS) entry which is preliminary data.</text>
</comment>
<dbReference type="EMBL" id="JYDO01000004">
    <property type="protein sequence ID" value="KRZ79911.1"/>
    <property type="molecule type" value="Genomic_DNA"/>
</dbReference>
<reference evidence="1 2" key="1">
    <citation type="submission" date="2015-01" db="EMBL/GenBank/DDBJ databases">
        <title>Evolution of Trichinella species and genotypes.</title>
        <authorList>
            <person name="Korhonen P.K."/>
            <person name="Edoardo P."/>
            <person name="Giuseppe L.R."/>
            <person name="Gasser R.B."/>
        </authorList>
    </citation>
    <scope>NUCLEOTIDE SEQUENCE [LARGE SCALE GENOMIC DNA]</scope>
    <source>
        <strain evidence="1">ISS1980</strain>
    </source>
</reference>
<dbReference type="AlphaFoldDB" id="A0A0V1N7C6"/>